<evidence type="ECO:0000313" key="10">
    <source>
        <dbReference type="Proteomes" id="UP000614424"/>
    </source>
</evidence>
<dbReference type="InterPro" id="IPR050065">
    <property type="entry name" value="GlmU-like"/>
</dbReference>
<dbReference type="CDD" id="cd02540">
    <property type="entry name" value="GT2_GlmU_N_bac"/>
    <property type="match status" value="1"/>
</dbReference>
<keyword evidence="4" id="KW-0012">Acyltransferase</keyword>
<evidence type="ECO:0000313" key="9">
    <source>
        <dbReference type="EMBL" id="MBC8317515.1"/>
    </source>
</evidence>
<dbReference type="Proteomes" id="UP000614424">
    <property type="component" value="Unassembled WGS sequence"/>
</dbReference>
<evidence type="ECO:0000256" key="7">
    <source>
        <dbReference type="ARBA" id="ARBA00049628"/>
    </source>
</evidence>
<comment type="function">
    <text evidence="7">Catalyzes the last two sequential reactions in the de novo biosynthetic pathway for UDP-N-acetylglucosamine (UDP-GlcNAc). The C-terminal domain catalyzes the transfer of acetyl group from acetyl coenzyme A to glucosamine-1-phosphate (GlcN-1-P) to produce N-acetylglucosamine-1-phosphate (GlcNAc-1-P), which is converted into UDP-GlcNAc by the transfer of uridine 5-monophosphate (from uridine 5-triphosphate), a reaction catalyzed by the N-terminal domain.</text>
</comment>
<evidence type="ECO:0000256" key="5">
    <source>
        <dbReference type="ARBA" id="ARBA00048247"/>
    </source>
</evidence>
<dbReference type="InterPro" id="IPR001451">
    <property type="entry name" value="Hexapep"/>
</dbReference>
<dbReference type="PANTHER" id="PTHR43584:SF3">
    <property type="entry name" value="BIFUNCTIONAL PROTEIN GLMU"/>
    <property type="match status" value="1"/>
</dbReference>
<evidence type="ECO:0000259" key="8">
    <source>
        <dbReference type="Pfam" id="PF00483"/>
    </source>
</evidence>
<organism evidence="9 10">
    <name type="scientific">Candidatus Desulfobia pelagia</name>
    <dbReference type="NCBI Taxonomy" id="2841692"/>
    <lineage>
        <taxon>Bacteria</taxon>
        <taxon>Pseudomonadati</taxon>
        <taxon>Thermodesulfobacteriota</taxon>
        <taxon>Desulfobulbia</taxon>
        <taxon>Desulfobulbales</taxon>
        <taxon>Desulfobulbaceae</taxon>
        <taxon>Candidatus Desulfobia</taxon>
    </lineage>
</organism>
<reference evidence="9 10" key="1">
    <citation type="submission" date="2020-08" db="EMBL/GenBank/DDBJ databases">
        <title>Bridging the membrane lipid divide: bacteria of the FCB group superphylum have the potential to synthesize archaeal ether lipids.</title>
        <authorList>
            <person name="Villanueva L."/>
            <person name="Von Meijenfeldt F.A.B."/>
            <person name="Westbye A.B."/>
            <person name="Yadav S."/>
            <person name="Hopmans E.C."/>
            <person name="Dutilh B.E."/>
            <person name="Sinninghe Damste J.S."/>
        </authorList>
    </citation>
    <scope>NUCLEOTIDE SEQUENCE [LARGE SCALE GENOMIC DNA]</scope>
    <source>
        <strain evidence="9">NIOZ-UU47</strain>
    </source>
</reference>
<dbReference type="EMBL" id="JACNJZ010000092">
    <property type="protein sequence ID" value="MBC8317515.1"/>
    <property type="molecule type" value="Genomic_DNA"/>
</dbReference>
<comment type="caution">
    <text evidence="9">The sequence shown here is derived from an EMBL/GenBank/DDBJ whole genome shotgun (WGS) entry which is preliminary data.</text>
</comment>
<evidence type="ECO:0000256" key="3">
    <source>
        <dbReference type="ARBA" id="ARBA00022695"/>
    </source>
</evidence>
<feature type="domain" description="Nucleotidyl transferase" evidence="8">
    <location>
        <begin position="8"/>
        <end position="219"/>
    </location>
</feature>
<dbReference type="GO" id="GO:0005737">
    <property type="term" value="C:cytoplasm"/>
    <property type="evidence" value="ECO:0007669"/>
    <property type="project" value="UniProtKB-SubCell"/>
</dbReference>
<comment type="catalytic activity">
    <reaction evidence="5">
        <text>alpha-D-glucosamine 1-phosphate + acetyl-CoA = N-acetyl-alpha-D-glucosamine 1-phosphate + CoA + H(+)</text>
        <dbReference type="Rhea" id="RHEA:13725"/>
        <dbReference type="ChEBI" id="CHEBI:15378"/>
        <dbReference type="ChEBI" id="CHEBI:57287"/>
        <dbReference type="ChEBI" id="CHEBI:57288"/>
        <dbReference type="ChEBI" id="CHEBI:57776"/>
        <dbReference type="ChEBI" id="CHEBI:58516"/>
        <dbReference type="EC" id="2.3.1.157"/>
    </reaction>
</comment>
<comment type="subcellular location">
    <subcellularLocation>
        <location evidence="1">Cytoplasm</location>
    </subcellularLocation>
</comment>
<dbReference type="SUPFAM" id="SSF53448">
    <property type="entry name" value="Nucleotide-diphospho-sugar transferases"/>
    <property type="match status" value="1"/>
</dbReference>
<evidence type="ECO:0000256" key="2">
    <source>
        <dbReference type="ARBA" id="ARBA00022679"/>
    </source>
</evidence>
<keyword evidence="3" id="KW-0548">Nucleotidyltransferase</keyword>
<dbReference type="GO" id="GO:0019134">
    <property type="term" value="F:glucosamine-1-phosphate N-acetyltransferase activity"/>
    <property type="evidence" value="ECO:0007669"/>
    <property type="project" value="UniProtKB-EC"/>
</dbReference>
<dbReference type="InterPro" id="IPR029044">
    <property type="entry name" value="Nucleotide-diphossugar_trans"/>
</dbReference>
<evidence type="ECO:0000256" key="6">
    <source>
        <dbReference type="ARBA" id="ARBA00048493"/>
    </source>
</evidence>
<sequence length="338" mass="37054">MGHQKISAVILAAGKGTRMKSSRAKVLHEVNFQPMIHHVLDAVTPLDLHQIILVTGHQRHMVEKSCSHYHLDCVEQQTQLGTGHAVLAAEHCIGEDVSVVMILCGDTPLIRSDTLQNMLSEHLSRGNFLTVMTTEMSDPANYGRILTDDNGYVIGIVEEKDASPEEKRITEINAGIYCVNAEFLFASLKQIGTDNKQGEMYLTDIVALAHAAEQPVRKFQCADPEEVLGVNSRRELSMANCQLQYRVLDDLMMSGVTIDKPSTVTVEKTVTVGSDSVLGPNVFICGKTDIGNDCTVEPFCYIADCQIGNNVTIGTGSYLKNYVLEDGNIVPPHSRLVK</sequence>
<accession>A0A8J6NDM7</accession>
<dbReference type="Gene3D" id="3.90.550.10">
    <property type="entry name" value="Spore Coat Polysaccharide Biosynthesis Protein SpsA, Chain A"/>
    <property type="match status" value="1"/>
</dbReference>
<protein>
    <submittedName>
        <fullName evidence="9">Bifunctional N-acetylglucosamine-1-phosphate uridyltransferase/glucosamine-1-phosphate acetyltransferase</fullName>
    </submittedName>
</protein>
<dbReference type="Pfam" id="PF00132">
    <property type="entry name" value="Hexapep"/>
    <property type="match status" value="1"/>
</dbReference>
<evidence type="ECO:0000256" key="4">
    <source>
        <dbReference type="ARBA" id="ARBA00023315"/>
    </source>
</evidence>
<gene>
    <name evidence="9" type="ORF">H8E41_06380</name>
</gene>
<dbReference type="InterPro" id="IPR005835">
    <property type="entry name" value="NTP_transferase_dom"/>
</dbReference>
<name>A0A8J6NDM7_9BACT</name>
<comment type="catalytic activity">
    <reaction evidence="6">
        <text>N-acetyl-alpha-D-glucosamine 1-phosphate + UTP + H(+) = UDP-N-acetyl-alpha-D-glucosamine + diphosphate</text>
        <dbReference type="Rhea" id="RHEA:13509"/>
        <dbReference type="ChEBI" id="CHEBI:15378"/>
        <dbReference type="ChEBI" id="CHEBI:33019"/>
        <dbReference type="ChEBI" id="CHEBI:46398"/>
        <dbReference type="ChEBI" id="CHEBI:57705"/>
        <dbReference type="ChEBI" id="CHEBI:57776"/>
        <dbReference type="EC" id="2.7.7.23"/>
    </reaction>
</comment>
<dbReference type="Pfam" id="PF00483">
    <property type="entry name" value="NTP_transferase"/>
    <property type="match status" value="1"/>
</dbReference>
<proteinExistence type="predicted"/>
<keyword evidence="2" id="KW-0808">Transferase</keyword>
<dbReference type="GO" id="GO:0003977">
    <property type="term" value="F:UDP-N-acetylglucosamine diphosphorylase activity"/>
    <property type="evidence" value="ECO:0007669"/>
    <property type="project" value="UniProtKB-EC"/>
</dbReference>
<dbReference type="AlphaFoldDB" id="A0A8J6NDM7"/>
<dbReference type="Gene3D" id="2.160.10.10">
    <property type="entry name" value="Hexapeptide repeat proteins"/>
    <property type="match status" value="1"/>
</dbReference>
<dbReference type="PANTHER" id="PTHR43584">
    <property type="entry name" value="NUCLEOTIDYL TRANSFERASE"/>
    <property type="match status" value="1"/>
</dbReference>
<evidence type="ECO:0000256" key="1">
    <source>
        <dbReference type="ARBA" id="ARBA00004496"/>
    </source>
</evidence>